<proteinExistence type="predicted"/>
<comment type="caution">
    <text evidence="1">The sequence shown here is derived from an EMBL/GenBank/DDBJ whole genome shotgun (WGS) entry which is preliminary data.</text>
</comment>
<reference evidence="1" key="2">
    <citation type="journal article" date="2022" name="New Phytol.">
        <title>Evolutionary transition to the ectomycorrhizal habit in the genomes of a hyperdiverse lineage of mushroom-forming fungi.</title>
        <authorList>
            <person name="Looney B."/>
            <person name="Miyauchi S."/>
            <person name="Morin E."/>
            <person name="Drula E."/>
            <person name="Courty P.E."/>
            <person name="Kohler A."/>
            <person name="Kuo A."/>
            <person name="LaButti K."/>
            <person name="Pangilinan J."/>
            <person name="Lipzen A."/>
            <person name="Riley R."/>
            <person name="Andreopoulos W."/>
            <person name="He G."/>
            <person name="Johnson J."/>
            <person name="Nolan M."/>
            <person name="Tritt A."/>
            <person name="Barry K.W."/>
            <person name="Grigoriev I.V."/>
            <person name="Nagy L.G."/>
            <person name="Hibbett D."/>
            <person name="Henrissat B."/>
            <person name="Matheny P.B."/>
            <person name="Labbe J."/>
            <person name="Martin F.M."/>
        </authorList>
    </citation>
    <scope>NUCLEOTIDE SEQUENCE</scope>
    <source>
        <strain evidence="1">FP105234-sp</strain>
    </source>
</reference>
<evidence type="ECO:0000313" key="2">
    <source>
        <dbReference type="Proteomes" id="UP000814033"/>
    </source>
</evidence>
<keyword evidence="2" id="KW-1185">Reference proteome</keyword>
<name>A0ACB8S9J8_9AGAM</name>
<dbReference type="EMBL" id="MU275843">
    <property type="protein sequence ID" value="KAI0052806.1"/>
    <property type="molecule type" value="Genomic_DNA"/>
</dbReference>
<accession>A0ACB8S9J8</accession>
<protein>
    <submittedName>
        <fullName evidence="1">Uncharacterized protein</fullName>
    </submittedName>
</protein>
<organism evidence="1 2">
    <name type="scientific">Auriscalpium vulgare</name>
    <dbReference type="NCBI Taxonomy" id="40419"/>
    <lineage>
        <taxon>Eukaryota</taxon>
        <taxon>Fungi</taxon>
        <taxon>Dikarya</taxon>
        <taxon>Basidiomycota</taxon>
        <taxon>Agaricomycotina</taxon>
        <taxon>Agaricomycetes</taxon>
        <taxon>Russulales</taxon>
        <taxon>Auriscalpiaceae</taxon>
        <taxon>Auriscalpium</taxon>
    </lineage>
</organism>
<gene>
    <name evidence="1" type="ORF">FA95DRAFT_1164135</name>
</gene>
<reference evidence="1" key="1">
    <citation type="submission" date="2021-02" db="EMBL/GenBank/DDBJ databases">
        <authorList>
            <consortium name="DOE Joint Genome Institute"/>
            <person name="Ahrendt S."/>
            <person name="Looney B.P."/>
            <person name="Miyauchi S."/>
            <person name="Morin E."/>
            <person name="Drula E."/>
            <person name="Courty P.E."/>
            <person name="Chicoki N."/>
            <person name="Fauchery L."/>
            <person name="Kohler A."/>
            <person name="Kuo A."/>
            <person name="Labutti K."/>
            <person name="Pangilinan J."/>
            <person name="Lipzen A."/>
            <person name="Riley R."/>
            <person name="Andreopoulos W."/>
            <person name="He G."/>
            <person name="Johnson J."/>
            <person name="Barry K.W."/>
            <person name="Grigoriev I.V."/>
            <person name="Nagy L."/>
            <person name="Hibbett D."/>
            <person name="Henrissat B."/>
            <person name="Matheny P.B."/>
            <person name="Labbe J."/>
            <person name="Martin F."/>
        </authorList>
    </citation>
    <scope>NUCLEOTIDE SEQUENCE</scope>
    <source>
        <strain evidence="1">FP105234-sp</strain>
    </source>
</reference>
<sequence>MYAQAYASTLPQTLVYTVRMRLGWCGGRPSAGCGREAAADQRNAADAGKGDAPGVVKCAVMPKSSSSSSRATWRRQMRLDYSKRPFTRLWPAIPSHSLGPHDVLPAHMHTTAIRARAAMVPNGWPMSFAPRQSQFRDVTVALRGRTHTYSEPRCRRPAVQVGCSYHAPAPIVVFASYIRAVVNYLSPARFDGEDDRSWTSYGQPGHRLTPKHECLVAFCRRPHGRGTSSPSMYSPRMPDSSIPTPPASRSRLTLHSIVAMSQISGRVC</sequence>
<evidence type="ECO:0000313" key="1">
    <source>
        <dbReference type="EMBL" id="KAI0052806.1"/>
    </source>
</evidence>
<dbReference type="Proteomes" id="UP000814033">
    <property type="component" value="Unassembled WGS sequence"/>
</dbReference>